<feature type="compositionally biased region" description="Basic and acidic residues" evidence="5">
    <location>
        <begin position="1"/>
        <end position="10"/>
    </location>
</feature>
<evidence type="ECO:0000256" key="3">
    <source>
        <dbReference type="ARBA" id="ARBA00023052"/>
    </source>
</evidence>
<evidence type="ECO:0000256" key="5">
    <source>
        <dbReference type="SAM" id="MobiDB-lite"/>
    </source>
</evidence>
<keyword evidence="2 4" id="KW-0560">Oxidoreductase</keyword>
<evidence type="ECO:0000256" key="2">
    <source>
        <dbReference type="ARBA" id="ARBA00023002"/>
    </source>
</evidence>
<organism evidence="7 8">
    <name type="scientific">Polyangium spumosum</name>
    <dbReference type="NCBI Taxonomy" id="889282"/>
    <lineage>
        <taxon>Bacteria</taxon>
        <taxon>Pseudomonadati</taxon>
        <taxon>Myxococcota</taxon>
        <taxon>Polyangia</taxon>
        <taxon>Polyangiales</taxon>
        <taxon>Polyangiaceae</taxon>
        <taxon>Polyangium</taxon>
    </lineage>
</organism>
<gene>
    <name evidence="7" type="ORF">GF068_34090</name>
</gene>
<dbReference type="Gene3D" id="3.40.50.970">
    <property type="match status" value="1"/>
</dbReference>
<evidence type="ECO:0000313" key="7">
    <source>
        <dbReference type="EMBL" id="MRG96918.1"/>
    </source>
</evidence>
<feature type="domain" description="Dehydrogenase E1 component" evidence="6">
    <location>
        <begin position="59"/>
        <end position="352"/>
    </location>
</feature>
<dbReference type="GO" id="GO:0009083">
    <property type="term" value="P:branched-chain amino acid catabolic process"/>
    <property type="evidence" value="ECO:0007669"/>
    <property type="project" value="TreeGrafter"/>
</dbReference>
<comment type="cofactor">
    <cofactor evidence="1 4">
        <name>thiamine diphosphate</name>
        <dbReference type="ChEBI" id="CHEBI:58937"/>
    </cofactor>
</comment>
<evidence type="ECO:0000259" key="6">
    <source>
        <dbReference type="Pfam" id="PF00676"/>
    </source>
</evidence>
<comment type="catalytic activity">
    <reaction evidence="4">
        <text>N(6)-[(R)-lipoyl]-L-lysyl-[protein] + 3-methyl-2-oxobutanoate + H(+) = N(6)-[(R)-S(8)-2-methylpropanoyldihydrolipoyl]-L-lysyl-[protein] + CO2</text>
        <dbReference type="Rhea" id="RHEA:13457"/>
        <dbReference type="Rhea" id="RHEA-COMP:10474"/>
        <dbReference type="Rhea" id="RHEA-COMP:10497"/>
        <dbReference type="ChEBI" id="CHEBI:11851"/>
        <dbReference type="ChEBI" id="CHEBI:15378"/>
        <dbReference type="ChEBI" id="CHEBI:16526"/>
        <dbReference type="ChEBI" id="CHEBI:83099"/>
        <dbReference type="ChEBI" id="CHEBI:83142"/>
        <dbReference type="EC" id="1.2.4.4"/>
    </reaction>
</comment>
<dbReference type="Pfam" id="PF00676">
    <property type="entry name" value="E1_dh"/>
    <property type="match status" value="1"/>
</dbReference>
<keyword evidence="8" id="KW-1185">Reference proteome</keyword>
<dbReference type="PANTHER" id="PTHR43380:SF1">
    <property type="entry name" value="2-OXOISOVALERATE DEHYDROGENASE SUBUNIT ALPHA, MITOCHONDRIAL"/>
    <property type="match status" value="1"/>
</dbReference>
<evidence type="ECO:0000313" key="8">
    <source>
        <dbReference type="Proteomes" id="UP000440224"/>
    </source>
</evidence>
<dbReference type="SUPFAM" id="SSF52518">
    <property type="entry name" value="Thiamin diphosphate-binding fold (THDP-binding)"/>
    <property type="match status" value="1"/>
</dbReference>
<dbReference type="EMBL" id="WJIE01000014">
    <property type="protein sequence ID" value="MRG96918.1"/>
    <property type="molecule type" value="Genomic_DNA"/>
</dbReference>
<sequence>MHEHDVEARRVASQAPEAPAPRADEAPDLGLFRVLRDDGSADPETDPALAPHVLLRAYREMKRVRLIDTRMMLLQRQGRVHFAGECRGQEATSIATGLVLERDDWVFPALRESAIMLVRGFPLRAYIAQYFGNAGDVLKGRQMPSHMSGRAVNQVAWSSCMATQLPHAVGAAWAAKMRKDKAVVVGFVGDGGTSEPDFHNALNFAGVFKVPCVLVCQNNHWAISVPSARQTASATFAVKGRAYGVPSVRVDGNDVLALHRVVGDAVARARSGGGPTFIESVTYRMGAHSSSDDPTRYRSQEEVDMWAQRDPIARLRRHLVQRGLLDEAEEAAMEEGLMAEISAAIQEVEALGPPARETLFDDVYAELPWHLAEQRAEVLSSPPFATGGPESPPKPPGVASGRGH</sequence>
<comment type="caution">
    <text evidence="7">The sequence shown here is derived from an EMBL/GenBank/DDBJ whole genome shotgun (WGS) entry which is preliminary data.</text>
</comment>
<dbReference type="InterPro" id="IPR001017">
    <property type="entry name" value="DH_E1"/>
</dbReference>
<dbReference type="InterPro" id="IPR050771">
    <property type="entry name" value="Alpha-ketoacid_DH_E1_comp"/>
</dbReference>
<evidence type="ECO:0000256" key="4">
    <source>
        <dbReference type="RuleBase" id="RU365014"/>
    </source>
</evidence>
<dbReference type="PANTHER" id="PTHR43380">
    <property type="entry name" value="2-OXOISOVALERATE DEHYDROGENASE SUBUNIT ALPHA, MITOCHONDRIAL"/>
    <property type="match status" value="1"/>
</dbReference>
<protein>
    <recommendedName>
        <fullName evidence="4">2-oxoisovalerate dehydrogenase subunit alpha</fullName>
        <ecNumber evidence="4">1.2.4.4</ecNumber>
    </recommendedName>
    <alternativeName>
        <fullName evidence="4">Branched-chain alpha-keto acid dehydrogenase E1 component alpha chain</fullName>
    </alternativeName>
</protein>
<name>A0A6N7PXT1_9BACT</name>
<keyword evidence="3 4" id="KW-0786">Thiamine pyrophosphate</keyword>
<accession>A0A6N7PXT1</accession>
<feature type="region of interest" description="Disordered" evidence="5">
    <location>
        <begin position="378"/>
        <end position="404"/>
    </location>
</feature>
<dbReference type="AlphaFoldDB" id="A0A6N7PXT1"/>
<dbReference type="OrthoDB" id="9766715at2"/>
<reference evidence="7 8" key="1">
    <citation type="submission" date="2019-10" db="EMBL/GenBank/DDBJ databases">
        <title>A soil myxobacterium in the family Polyangiaceae.</title>
        <authorList>
            <person name="Li Y."/>
            <person name="Wang J."/>
        </authorList>
    </citation>
    <scope>NUCLEOTIDE SEQUENCE [LARGE SCALE GENOMIC DNA]</scope>
    <source>
        <strain evidence="7 8">DSM 14734</strain>
    </source>
</reference>
<dbReference type="Proteomes" id="UP000440224">
    <property type="component" value="Unassembled WGS sequence"/>
</dbReference>
<dbReference type="RefSeq" id="WP_153823712.1">
    <property type="nucleotide sequence ID" value="NZ_WJIE01000014.1"/>
</dbReference>
<evidence type="ECO:0000256" key="1">
    <source>
        <dbReference type="ARBA" id="ARBA00001964"/>
    </source>
</evidence>
<dbReference type="EC" id="1.2.4.4" evidence="4"/>
<dbReference type="InterPro" id="IPR029061">
    <property type="entry name" value="THDP-binding"/>
</dbReference>
<proteinExistence type="inferred from homology"/>
<comment type="similarity">
    <text evidence="4">Belongs to the BCKDHA family.</text>
</comment>
<comment type="function">
    <text evidence="4">The branched-chain alpha-keto dehydrogenase complex catalyzes the overall conversion of alpha-keto acids to acyl-CoA and CO(2). It contains multiple copies of three enzymatic components: branched-chain alpha-keto acid decarboxylase (E1), lipoamide acyltransferase (E2) and lipoamide dehydrogenase (E3).</text>
</comment>
<dbReference type="GO" id="GO:0003863">
    <property type="term" value="F:branched-chain 2-oxo acid dehydrogenase activity"/>
    <property type="evidence" value="ECO:0007669"/>
    <property type="project" value="UniProtKB-EC"/>
</dbReference>
<dbReference type="CDD" id="cd02000">
    <property type="entry name" value="TPP_E1_PDC_ADC_BCADC"/>
    <property type="match status" value="1"/>
</dbReference>
<feature type="region of interest" description="Disordered" evidence="5">
    <location>
        <begin position="1"/>
        <end position="25"/>
    </location>
</feature>